<keyword evidence="3" id="KW-1185">Reference proteome</keyword>
<dbReference type="AlphaFoldDB" id="A0A841ESM6"/>
<feature type="transmembrane region" description="Helical" evidence="1">
    <location>
        <begin position="96"/>
        <end position="117"/>
    </location>
</feature>
<accession>A0A841ESM6</accession>
<keyword evidence="1" id="KW-1133">Transmembrane helix</keyword>
<sequence length="125" mass="14361">MKGYYKIPTIIFSLLLIIPGDKISFPVFLIILLSFTGGFLQILFSLFSITSIIYLIYSTYSKFNNKADSIVTITIILISFLLLLTQYNTLYYYGDIAVFISIFLFLAFSILTLYYSINKLINRGK</sequence>
<keyword evidence="1" id="KW-0472">Membrane</keyword>
<feature type="transmembrane region" description="Helical" evidence="1">
    <location>
        <begin position="69"/>
        <end position="90"/>
    </location>
</feature>
<protein>
    <submittedName>
        <fullName evidence="2">Putative Tic20 family protein</fullName>
    </submittedName>
</protein>
<reference evidence="2 3" key="1">
    <citation type="submission" date="2020-08" db="EMBL/GenBank/DDBJ databases">
        <title>Functional genomics of gut bacteria from endangered species of beetles.</title>
        <authorList>
            <person name="Carlos-Shanley C."/>
        </authorList>
    </citation>
    <scope>NUCLEOTIDE SEQUENCE [LARGE SCALE GENOMIC DNA]</scope>
    <source>
        <strain evidence="2 3">S00070</strain>
    </source>
</reference>
<feature type="transmembrane region" description="Helical" evidence="1">
    <location>
        <begin position="12"/>
        <end position="33"/>
    </location>
</feature>
<dbReference type="Proteomes" id="UP000524404">
    <property type="component" value="Unassembled WGS sequence"/>
</dbReference>
<proteinExistence type="predicted"/>
<evidence type="ECO:0000313" key="3">
    <source>
        <dbReference type="Proteomes" id="UP000524404"/>
    </source>
</evidence>
<name>A0A841ESM6_9BACT</name>
<keyword evidence="1" id="KW-0812">Transmembrane</keyword>
<evidence type="ECO:0000256" key="1">
    <source>
        <dbReference type="SAM" id="Phobius"/>
    </source>
</evidence>
<feature type="transmembrane region" description="Helical" evidence="1">
    <location>
        <begin position="39"/>
        <end position="57"/>
    </location>
</feature>
<comment type="caution">
    <text evidence="2">The sequence shown here is derived from an EMBL/GenBank/DDBJ whole genome shotgun (WGS) entry which is preliminary data.</text>
</comment>
<organism evidence="2 3">
    <name type="scientific">Arcicella rosea</name>
    <dbReference type="NCBI Taxonomy" id="502909"/>
    <lineage>
        <taxon>Bacteria</taxon>
        <taxon>Pseudomonadati</taxon>
        <taxon>Bacteroidota</taxon>
        <taxon>Cytophagia</taxon>
        <taxon>Cytophagales</taxon>
        <taxon>Flectobacillaceae</taxon>
        <taxon>Arcicella</taxon>
    </lineage>
</organism>
<evidence type="ECO:0000313" key="2">
    <source>
        <dbReference type="EMBL" id="MBB6003678.1"/>
    </source>
</evidence>
<gene>
    <name evidence="2" type="ORF">HNP25_002336</name>
</gene>
<dbReference type="EMBL" id="JACHKT010000015">
    <property type="protein sequence ID" value="MBB6003678.1"/>
    <property type="molecule type" value="Genomic_DNA"/>
</dbReference>